<evidence type="ECO:0000313" key="2">
    <source>
        <dbReference type="EMBL" id="CAF9922433.1"/>
    </source>
</evidence>
<sequence>MEKWQDSDATLILNPLLPLHIFLPPRTHPLHPRTYLLTTRDHNGLNTGVLFLRIHQQSLKFLLAALSIPLWAPDLERSLGWSFDQGAIAALCEREPWSRGVVWQPKRWWNGYEFEVRPGALLVHMPGQTDAERVPRMAGWLEKIEREGEWAVGVEGVKGLEGEIEAFWRGEAERVGRKKERGREGDKGKEGKGTVTEKKKKKTNSNSN</sequence>
<keyword evidence="3" id="KW-1185">Reference proteome</keyword>
<proteinExistence type="predicted"/>
<dbReference type="OrthoDB" id="407658at2759"/>
<dbReference type="Gene3D" id="3.90.550.10">
    <property type="entry name" value="Spore Coat Polysaccharide Biosynthesis Protein SpsA, Chain A"/>
    <property type="match status" value="1"/>
</dbReference>
<feature type="compositionally biased region" description="Basic and acidic residues" evidence="1">
    <location>
        <begin position="174"/>
        <end position="197"/>
    </location>
</feature>
<organism evidence="2 3">
    <name type="scientific">Heterodermia speciosa</name>
    <dbReference type="NCBI Taxonomy" id="116794"/>
    <lineage>
        <taxon>Eukaryota</taxon>
        <taxon>Fungi</taxon>
        <taxon>Dikarya</taxon>
        <taxon>Ascomycota</taxon>
        <taxon>Pezizomycotina</taxon>
        <taxon>Lecanoromycetes</taxon>
        <taxon>OSLEUM clade</taxon>
        <taxon>Lecanoromycetidae</taxon>
        <taxon>Caliciales</taxon>
        <taxon>Physciaceae</taxon>
        <taxon>Heterodermia</taxon>
    </lineage>
</organism>
<evidence type="ECO:0000313" key="3">
    <source>
        <dbReference type="Proteomes" id="UP000664521"/>
    </source>
</evidence>
<dbReference type="InterPro" id="IPR029044">
    <property type="entry name" value="Nucleotide-diphossugar_trans"/>
</dbReference>
<feature type="region of interest" description="Disordered" evidence="1">
    <location>
        <begin position="174"/>
        <end position="208"/>
    </location>
</feature>
<dbReference type="Proteomes" id="UP000664521">
    <property type="component" value="Unassembled WGS sequence"/>
</dbReference>
<feature type="compositionally biased region" description="Basic residues" evidence="1">
    <location>
        <begin position="198"/>
        <end position="208"/>
    </location>
</feature>
<dbReference type="EMBL" id="CAJPDS010000030">
    <property type="protein sequence ID" value="CAF9922433.1"/>
    <property type="molecule type" value="Genomic_DNA"/>
</dbReference>
<accession>A0A8H3IKP8</accession>
<comment type="caution">
    <text evidence="2">The sequence shown here is derived from an EMBL/GenBank/DDBJ whole genome shotgun (WGS) entry which is preliminary data.</text>
</comment>
<protein>
    <submittedName>
        <fullName evidence="2">Uncharacterized protein</fullName>
    </submittedName>
</protein>
<name>A0A8H3IKP8_9LECA</name>
<evidence type="ECO:0000256" key="1">
    <source>
        <dbReference type="SAM" id="MobiDB-lite"/>
    </source>
</evidence>
<gene>
    <name evidence="2" type="ORF">HETSPECPRED_005068</name>
</gene>
<reference evidence="2" key="1">
    <citation type="submission" date="2021-03" db="EMBL/GenBank/DDBJ databases">
        <authorList>
            <person name="Tagirdzhanova G."/>
        </authorList>
    </citation>
    <scope>NUCLEOTIDE SEQUENCE</scope>
</reference>
<dbReference type="AlphaFoldDB" id="A0A8H3IKP8"/>